<dbReference type="SUPFAM" id="SSF48613">
    <property type="entry name" value="Heme oxygenase-like"/>
    <property type="match status" value="1"/>
</dbReference>
<dbReference type="GO" id="GO:0050334">
    <property type="term" value="F:thiaminase activity"/>
    <property type="evidence" value="ECO:0007669"/>
    <property type="project" value="UniProtKB-EC"/>
</dbReference>
<evidence type="ECO:0000256" key="8">
    <source>
        <dbReference type="ARBA" id="ARBA00048337"/>
    </source>
</evidence>
<comment type="subunit">
    <text evidence="4">Homotetramer.</text>
</comment>
<comment type="function">
    <text evidence="9">Catalyzes an amino-pyrimidine hydrolysis reaction at the C5' of the pyrimidine moiety of thiamine compounds, a reaction that is part of a thiamine salvage pathway.</text>
</comment>
<comment type="caution">
    <text evidence="11">The sequence shown here is derived from an EMBL/GenBank/DDBJ whole genome shotgun (WGS) entry which is preliminary data.</text>
</comment>
<dbReference type="UniPathway" id="UPA00060"/>
<evidence type="ECO:0000256" key="4">
    <source>
        <dbReference type="ARBA" id="ARBA00011881"/>
    </source>
</evidence>
<evidence type="ECO:0000256" key="7">
    <source>
        <dbReference type="ARBA" id="ARBA00022977"/>
    </source>
</evidence>
<dbReference type="EMBL" id="LITU01000068">
    <property type="protein sequence ID" value="KOY14923.1"/>
    <property type="molecule type" value="Genomic_DNA"/>
</dbReference>
<reference evidence="11 12" key="1">
    <citation type="submission" date="2015-08" db="EMBL/GenBank/DDBJ databases">
        <title>Draft genome sequence of cellulolytic and xylanolytic Paenibacillus sp. A59, isolated from a decaying forest soil from Patagonia, Argentina.</title>
        <authorList>
            <person name="Ghio S."/>
            <person name="Caceres A.M."/>
            <person name="Talia P."/>
            <person name="Grasso D."/>
            <person name="Campos E."/>
        </authorList>
    </citation>
    <scope>NUCLEOTIDE SEQUENCE [LARGE SCALE GENOMIC DNA]</scope>
    <source>
        <strain evidence="11 12">A59</strain>
    </source>
</reference>
<dbReference type="RefSeq" id="WP_053782349.1">
    <property type="nucleotide sequence ID" value="NZ_LITU01000068.1"/>
</dbReference>
<dbReference type="Proteomes" id="UP000037688">
    <property type="component" value="Unassembled WGS sequence"/>
</dbReference>
<evidence type="ECO:0000313" key="11">
    <source>
        <dbReference type="EMBL" id="KOY14923.1"/>
    </source>
</evidence>
<evidence type="ECO:0000256" key="3">
    <source>
        <dbReference type="ARBA" id="ARBA00010264"/>
    </source>
</evidence>
<evidence type="ECO:0000256" key="5">
    <source>
        <dbReference type="ARBA" id="ARBA00012684"/>
    </source>
</evidence>
<comment type="similarity">
    <text evidence="3 9">Belongs to the TenA family.</text>
</comment>
<dbReference type="AlphaFoldDB" id="A0A0M9BM02"/>
<feature type="domain" description="Thiaminase-2/PQQC" evidence="10">
    <location>
        <begin position="14"/>
        <end position="217"/>
    </location>
</feature>
<comment type="catalytic activity">
    <reaction evidence="1 9">
        <text>4-amino-5-aminomethyl-2-methylpyrimidine + H2O = 4-amino-5-hydroxymethyl-2-methylpyrimidine + NH4(+)</text>
        <dbReference type="Rhea" id="RHEA:31799"/>
        <dbReference type="ChEBI" id="CHEBI:15377"/>
        <dbReference type="ChEBI" id="CHEBI:16892"/>
        <dbReference type="ChEBI" id="CHEBI:28938"/>
        <dbReference type="ChEBI" id="CHEBI:63416"/>
        <dbReference type="EC" id="3.5.99.2"/>
    </reaction>
</comment>
<dbReference type="InterPro" id="IPR027574">
    <property type="entry name" value="Thiaminase_II"/>
</dbReference>
<protein>
    <recommendedName>
        <fullName evidence="6 9">Aminopyrimidine aminohydrolase</fullName>
        <ecNumber evidence="5 9">3.5.99.2</ecNumber>
    </recommendedName>
</protein>
<dbReference type="EC" id="3.5.99.2" evidence="5 9"/>
<dbReference type="InterPro" id="IPR016084">
    <property type="entry name" value="Haem_Oase-like_multi-hlx"/>
</dbReference>
<evidence type="ECO:0000259" key="10">
    <source>
        <dbReference type="Pfam" id="PF03070"/>
    </source>
</evidence>
<comment type="pathway">
    <text evidence="2 9">Cofactor biosynthesis; thiamine diphosphate biosynthesis.</text>
</comment>
<dbReference type="InterPro" id="IPR004305">
    <property type="entry name" value="Thiaminase-2/PQQC"/>
</dbReference>
<accession>A0A0M9BM02</accession>
<comment type="catalytic activity">
    <reaction evidence="8 9">
        <text>thiamine + H2O = 5-(2-hydroxyethyl)-4-methylthiazole + 4-amino-5-hydroxymethyl-2-methylpyrimidine + H(+)</text>
        <dbReference type="Rhea" id="RHEA:17509"/>
        <dbReference type="ChEBI" id="CHEBI:15377"/>
        <dbReference type="ChEBI" id="CHEBI:15378"/>
        <dbReference type="ChEBI" id="CHEBI:16892"/>
        <dbReference type="ChEBI" id="CHEBI:17957"/>
        <dbReference type="ChEBI" id="CHEBI:18385"/>
        <dbReference type="EC" id="3.5.99.2"/>
    </reaction>
</comment>
<dbReference type="GO" id="GO:0009228">
    <property type="term" value="P:thiamine biosynthetic process"/>
    <property type="evidence" value="ECO:0007669"/>
    <property type="project" value="UniProtKB-KW"/>
</dbReference>
<evidence type="ECO:0000256" key="6">
    <source>
        <dbReference type="ARBA" id="ARBA00013647"/>
    </source>
</evidence>
<dbReference type="OrthoDB" id="34166at2"/>
<dbReference type="InterPro" id="IPR050967">
    <property type="entry name" value="Thiamine_Salvage_TenA"/>
</dbReference>
<dbReference type="GO" id="GO:0005829">
    <property type="term" value="C:cytosol"/>
    <property type="evidence" value="ECO:0007669"/>
    <property type="project" value="TreeGrafter"/>
</dbReference>
<dbReference type="Pfam" id="PF03070">
    <property type="entry name" value="TENA_THI-4"/>
    <property type="match status" value="1"/>
</dbReference>
<dbReference type="PANTHER" id="PTHR43198:SF2">
    <property type="entry name" value="SI:CH1073-67J19.1-RELATED"/>
    <property type="match status" value="1"/>
</dbReference>
<dbReference type="GO" id="GO:0009229">
    <property type="term" value="P:thiamine diphosphate biosynthetic process"/>
    <property type="evidence" value="ECO:0007669"/>
    <property type="project" value="UniProtKB-UniPathway"/>
</dbReference>
<evidence type="ECO:0000256" key="9">
    <source>
        <dbReference type="RuleBase" id="RU363093"/>
    </source>
</evidence>
<dbReference type="NCBIfam" id="TIGR04306">
    <property type="entry name" value="salvage_TenA"/>
    <property type="match status" value="1"/>
</dbReference>
<name>A0A0M9BM02_9BACL</name>
<dbReference type="PATRIC" id="fig|1705561.3.peg.4014"/>
<sequence>MSFSRTLKDKSITVWEDGYNHPFLHEMGNGTLDQEVFKFYLLQDYTYLIEYAKIFAMGAVKAADEKLMTNFTVIQHAILYEEMDLHRNYMNEFGITLDENHTVKPSLFNKAYTSNMMSVAQTGGVAEIIAVIFPCAWTYYDYATRLKEQYRDSLEGNFYQTWIENYASDEFRDSFEWFYDTLDALCEHKTEQELEAIEDIFRRSVEFEYLFWDMAYNRQLSYL</sequence>
<gene>
    <name evidence="11" type="ORF">AMS66_19365</name>
</gene>
<dbReference type="PANTHER" id="PTHR43198">
    <property type="entry name" value="BIFUNCTIONAL TH2 PROTEIN"/>
    <property type="match status" value="1"/>
</dbReference>
<evidence type="ECO:0000256" key="1">
    <source>
        <dbReference type="ARBA" id="ARBA00001881"/>
    </source>
</evidence>
<keyword evidence="12" id="KW-1185">Reference proteome</keyword>
<keyword evidence="7 9" id="KW-0784">Thiamine biosynthesis</keyword>
<organism evidence="11 12">
    <name type="scientific">Paenibacillus xylanivorans</name>
    <dbReference type="NCBI Taxonomy" id="1705561"/>
    <lineage>
        <taxon>Bacteria</taxon>
        <taxon>Bacillati</taxon>
        <taxon>Bacillota</taxon>
        <taxon>Bacilli</taxon>
        <taxon>Bacillales</taxon>
        <taxon>Paenibacillaceae</taxon>
        <taxon>Paenibacillus</taxon>
    </lineage>
</organism>
<dbReference type="CDD" id="cd19366">
    <property type="entry name" value="TenA_C_BhTenA-like"/>
    <property type="match status" value="1"/>
</dbReference>
<dbReference type="Gene3D" id="1.20.910.10">
    <property type="entry name" value="Heme oxygenase-like"/>
    <property type="match status" value="1"/>
</dbReference>
<evidence type="ECO:0000313" key="12">
    <source>
        <dbReference type="Proteomes" id="UP000037688"/>
    </source>
</evidence>
<evidence type="ECO:0000256" key="2">
    <source>
        <dbReference type="ARBA" id="ARBA00004948"/>
    </source>
</evidence>
<proteinExistence type="inferred from homology"/>
<keyword evidence="9" id="KW-0378">Hydrolase</keyword>